<reference evidence="2 3" key="1">
    <citation type="submission" date="2016-05" db="EMBL/GenBank/DDBJ databases">
        <title>Genome sequencing reveals origins of a unique bacterial endosymbiosis in the earliest lineages of terrestrial Fungi.</title>
        <authorList>
            <consortium name="DOE Joint Genome Institute"/>
            <person name="Uehling J."/>
            <person name="Gryganskyi A."/>
            <person name="Hameed K."/>
            <person name="Tschaplinski T."/>
            <person name="Misztal P."/>
            <person name="Wu S."/>
            <person name="Desiro A."/>
            <person name="Vande Pol N."/>
            <person name="Du Z.-Y."/>
            <person name="Zienkiewicz A."/>
            <person name="Zienkiewicz K."/>
            <person name="Morin E."/>
            <person name="Tisserant E."/>
            <person name="Splivallo R."/>
            <person name="Hainaut M."/>
            <person name="Henrissat B."/>
            <person name="Ohm R."/>
            <person name="Kuo A."/>
            <person name="Yan J."/>
            <person name="Lipzen A."/>
            <person name="Nolan M."/>
            <person name="Labutti K."/>
            <person name="Barry K."/>
            <person name="Goldstein A."/>
            <person name="Labbe J."/>
            <person name="Schadt C."/>
            <person name="Tuskan G."/>
            <person name="Grigoriev I."/>
            <person name="Martin F."/>
            <person name="Vilgalys R."/>
            <person name="Bonito G."/>
        </authorList>
    </citation>
    <scope>NUCLEOTIDE SEQUENCE [LARGE SCALE GENOMIC DNA]</scope>
    <source>
        <strain evidence="2 3">AG-77</strain>
    </source>
</reference>
<evidence type="ECO:0000313" key="2">
    <source>
        <dbReference type="EMBL" id="OAQ24720.1"/>
    </source>
</evidence>
<dbReference type="EMBL" id="KV442089">
    <property type="protein sequence ID" value="OAQ24720.1"/>
    <property type="molecule type" value="Genomic_DNA"/>
</dbReference>
<evidence type="ECO:0000313" key="3">
    <source>
        <dbReference type="Proteomes" id="UP000078512"/>
    </source>
</evidence>
<protein>
    <submittedName>
        <fullName evidence="2">Uncharacterized protein</fullName>
    </submittedName>
</protein>
<feature type="region of interest" description="Disordered" evidence="1">
    <location>
        <begin position="1"/>
        <end position="82"/>
    </location>
</feature>
<gene>
    <name evidence="2" type="ORF">K457DRAFT_141743</name>
</gene>
<feature type="compositionally biased region" description="Polar residues" evidence="1">
    <location>
        <begin position="7"/>
        <end position="18"/>
    </location>
</feature>
<organism evidence="2 3">
    <name type="scientific">Linnemannia elongata AG-77</name>
    <dbReference type="NCBI Taxonomy" id="1314771"/>
    <lineage>
        <taxon>Eukaryota</taxon>
        <taxon>Fungi</taxon>
        <taxon>Fungi incertae sedis</taxon>
        <taxon>Mucoromycota</taxon>
        <taxon>Mortierellomycotina</taxon>
        <taxon>Mortierellomycetes</taxon>
        <taxon>Mortierellales</taxon>
        <taxon>Mortierellaceae</taxon>
        <taxon>Linnemannia</taxon>
    </lineage>
</organism>
<evidence type="ECO:0000256" key="1">
    <source>
        <dbReference type="SAM" id="MobiDB-lite"/>
    </source>
</evidence>
<dbReference type="AlphaFoldDB" id="A0A197JHV1"/>
<name>A0A197JHV1_9FUNG</name>
<feature type="compositionally biased region" description="Basic and acidic residues" evidence="1">
    <location>
        <begin position="61"/>
        <end position="82"/>
    </location>
</feature>
<keyword evidence="3" id="KW-1185">Reference proteome</keyword>
<feature type="compositionally biased region" description="Acidic residues" evidence="1">
    <location>
        <begin position="44"/>
        <end position="60"/>
    </location>
</feature>
<dbReference type="Proteomes" id="UP000078512">
    <property type="component" value="Unassembled WGS sequence"/>
</dbReference>
<sequence length="82" mass="9059">MNGGPIMSQQASSSVGTNSMSPRSRLQQSSSSGAYEDEYRGEGEYDDEDDEDEDDEDDGELPEHVRQCCDGKHDIGSLDHHH</sequence>
<accession>A0A197JHV1</accession>
<proteinExistence type="predicted"/>
<feature type="compositionally biased region" description="Low complexity" evidence="1">
    <location>
        <begin position="19"/>
        <end position="32"/>
    </location>
</feature>